<dbReference type="PROSITE" id="PS50850">
    <property type="entry name" value="MFS"/>
    <property type="match status" value="1"/>
</dbReference>
<name>A0A6N9NKN4_9FLAO</name>
<dbReference type="Pfam" id="PF07690">
    <property type="entry name" value="MFS_1"/>
    <property type="match status" value="1"/>
</dbReference>
<proteinExistence type="predicted"/>
<feature type="transmembrane region" description="Helical" evidence="6">
    <location>
        <begin position="159"/>
        <end position="181"/>
    </location>
</feature>
<dbReference type="GO" id="GO:0022857">
    <property type="term" value="F:transmembrane transporter activity"/>
    <property type="evidence" value="ECO:0007669"/>
    <property type="project" value="InterPro"/>
</dbReference>
<dbReference type="RefSeq" id="WP_160634219.1">
    <property type="nucleotide sequence ID" value="NZ_WWNE01000018.1"/>
</dbReference>
<feature type="transmembrane region" description="Helical" evidence="6">
    <location>
        <begin position="74"/>
        <end position="96"/>
    </location>
</feature>
<gene>
    <name evidence="8" type="ORF">GQN54_14145</name>
</gene>
<feature type="transmembrane region" description="Helical" evidence="6">
    <location>
        <begin position="274"/>
        <end position="292"/>
    </location>
</feature>
<keyword evidence="5 6" id="KW-0472">Membrane</keyword>
<organism evidence="8 9">
    <name type="scientific">Acidiluteibacter ferrifornacis</name>
    <dbReference type="NCBI Taxonomy" id="2692424"/>
    <lineage>
        <taxon>Bacteria</taxon>
        <taxon>Pseudomonadati</taxon>
        <taxon>Bacteroidota</taxon>
        <taxon>Flavobacteriia</taxon>
        <taxon>Flavobacteriales</taxon>
        <taxon>Cryomorphaceae</taxon>
        <taxon>Acidiluteibacter</taxon>
    </lineage>
</organism>
<feature type="transmembrane region" description="Helical" evidence="6">
    <location>
        <begin position="339"/>
        <end position="360"/>
    </location>
</feature>
<dbReference type="PANTHER" id="PTHR43124:SF3">
    <property type="entry name" value="CHLORAMPHENICOL EFFLUX PUMP RV0191"/>
    <property type="match status" value="1"/>
</dbReference>
<feature type="transmembrane region" description="Helical" evidence="6">
    <location>
        <begin position="248"/>
        <end position="267"/>
    </location>
</feature>
<evidence type="ECO:0000256" key="3">
    <source>
        <dbReference type="ARBA" id="ARBA00022692"/>
    </source>
</evidence>
<evidence type="ECO:0000256" key="4">
    <source>
        <dbReference type="ARBA" id="ARBA00022989"/>
    </source>
</evidence>
<keyword evidence="9" id="KW-1185">Reference proteome</keyword>
<dbReference type="PANTHER" id="PTHR43124">
    <property type="entry name" value="PURINE EFFLUX PUMP PBUE"/>
    <property type="match status" value="1"/>
</dbReference>
<dbReference type="Proteomes" id="UP000470771">
    <property type="component" value="Unassembled WGS sequence"/>
</dbReference>
<feature type="transmembrane region" description="Helical" evidence="6">
    <location>
        <begin position="131"/>
        <end position="153"/>
    </location>
</feature>
<sequence>MNKERALLLTLAVIQFSHITDFMILMPLGPTLMRAFDILPSQFALLVSAYTFSAGIFGFVGAFFIDRFDRKKMLIIMATGFALGTLACGFSSSYYLLLFTRAFTGSFGGILSALILSIIGDAVPNERRAGAMGLVMASFSLASVVGVPLGLYLATLSDWHFPFISLGVIALLTLIPIAKFIPTMNTHIVSRADRESPIAIVRNVLENKNQLYALLFGVIIMFSHFSVVPFISPYLVTNVGFSEKDITYIYLIGGGLTIFTAPLIGRLADRFGRLKIFVIAVIIVSFPIFFLTNLTEQPIWIVLLITSFFFVFGSGRMIPSTAMITSSVRPKNRGSFMSFNSACRQLTNGFAAYFGGLIITQGEDGLLHHYDWVGYIAIAMGILSIIIARKIKVVDESGFEN</sequence>
<feature type="transmembrane region" description="Helical" evidence="6">
    <location>
        <begin position="102"/>
        <end position="119"/>
    </location>
</feature>
<evidence type="ECO:0000313" key="9">
    <source>
        <dbReference type="Proteomes" id="UP000470771"/>
    </source>
</evidence>
<dbReference type="GO" id="GO:0005886">
    <property type="term" value="C:plasma membrane"/>
    <property type="evidence" value="ECO:0007669"/>
    <property type="project" value="UniProtKB-SubCell"/>
</dbReference>
<feature type="transmembrane region" description="Helical" evidence="6">
    <location>
        <begin position="372"/>
        <end position="388"/>
    </location>
</feature>
<dbReference type="InterPro" id="IPR020846">
    <property type="entry name" value="MFS_dom"/>
</dbReference>
<dbReference type="AlphaFoldDB" id="A0A6N9NKN4"/>
<dbReference type="SUPFAM" id="SSF103473">
    <property type="entry name" value="MFS general substrate transporter"/>
    <property type="match status" value="1"/>
</dbReference>
<evidence type="ECO:0000313" key="8">
    <source>
        <dbReference type="EMBL" id="NBG67266.1"/>
    </source>
</evidence>
<comment type="subcellular location">
    <subcellularLocation>
        <location evidence="1">Cell membrane</location>
        <topology evidence="1">Multi-pass membrane protein</topology>
    </subcellularLocation>
</comment>
<evidence type="ECO:0000259" key="7">
    <source>
        <dbReference type="PROSITE" id="PS50850"/>
    </source>
</evidence>
<dbReference type="CDD" id="cd17324">
    <property type="entry name" value="MFS_NepI_like"/>
    <property type="match status" value="1"/>
</dbReference>
<dbReference type="EMBL" id="WWNE01000018">
    <property type="protein sequence ID" value="NBG67266.1"/>
    <property type="molecule type" value="Genomic_DNA"/>
</dbReference>
<keyword evidence="3 6" id="KW-0812">Transmembrane</keyword>
<accession>A0A6N9NKN4</accession>
<feature type="transmembrane region" description="Helical" evidence="6">
    <location>
        <begin position="298"/>
        <end position="318"/>
    </location>
</feature>
<dbReference type="InterPro" id="IPR050189">
    <property type="entry name" value="MFS_Efflux_Transporters"/>
</dbReference>
<reference evidence="8 9" key="1">
    <citation type="submission" date="2019-12" db="EMBL/GenBank/DDBJ databases">
        <authorList>
            <person name="Zhao J."/>
        </authorList>
    </citation>
    <scope>NUCLEOTIDE SEQUENCE [LARGE SCALE GENOMIC DNA]</scope>
    <source>
        <strain evidence="8 9">S-15</strain>
    </source>
</reference>
<dbReference type="InterPro" id="IPR011701">
    <property type="entry name" value="MFS"/>
</dbReference>
<evidence type="ECO:0000256" key="5">
    <source>
        <dbReference type="ARBA" id="ARBA00023136"/>
    </source>
</evidence>
<evidence type="ECO:0000256" key="1">
    <source>
        <dbReference type="ARBA" id="ARBA00004651"/>
    </source>
</evidence>
<keyword evidence="2" id="KW-1003">Cell membrane</keyword>
<dbReference type="Gene3D" id="1.20.1250.20">
    <property type="entry name" value="MFS general substrate transporter like domains"/>
    <property type="match status" value="1"/>
</dbReference>
<evidence type="ECO:0000256" key="2">
    <source>
        <dbReference type="ARBA" id="ARBA00022475"/>
    </source>
</evidence>
<protein>
    <submittedName>
        <fullName evidence="8">MFS transporter</fullName>
    </submittedName>
</protein>
<evidence type="ECO:0000256" key="6">
    <source>
        <dbReference type="SAM" id="Phobius"/>
    </source>
</evidence>
<dbReference type="InterPro" id="IPR036259">
    <property type="entry name" value="MFS_trans_sf"/>
</dbReference>
<feature type="transmembrane region" description="Helical" evidence="6">
    <location>
        <begin position="45"/>
        <end position="65"/>
    </location>
</feature>
<feature type="domain" description="Major facilitator superfamily (MFS) profile" evidence="7">
    <location>
        <begin position="7"/>
        <end position="392"/>
    </location>
</feature>
<comment type="caution">
    <text evidence="8">The sequence shown here is derived from an EMBL/GenBank/DDBJ whole genome shotgun (WGS) entry which is preliminary data.</text>
</comment>
<keyword evidence="4 6" id="KW-1133">Transmembrane helix</keyword>
<feature type="transmembrane region" description="Helical" evidence="6">
    <location>
        <begin position="211"/>
        <end position="236"/>
    </location>
</feature>